<sequence>MPFIVVDAKGDFTDEVDERCVCRQEPPTFDKFEPFTADQLEDALQDFCEGSRTLIGPRNKDAANVAKHYKIGDTSALFTSASWTYDQDSGCGRPTADINMGENCKTALRRLKCHNMDYNYGGNYNQFFEAGCVSWITGPVWSSDGTFPGEFLPGMNDEF</sequence>
<organism evidence="1 2">
    <name type="scientific">Fusarium sporotrichioides</name>
    <dbReference type="NCBI Taxonomy" id="5514"/>
    <lineage>
        <taxon>Eukaryota</taxon>
        <taxon>Fungi</taxon>
        <taxon>Dikarya</taxon>
        <taxon>Ascomycota</taxon>
        <taxon>Pezizomycotina</taxon>
        <taxon>Sordariomycetes</taxon>
        <taxon>Hypocreomycetidae</taxon>
        <taxon>Hypocreales</taxon>
        <taxon>Nectriaceae</taxon>
        <taxon>Fusarium</taxon>
    </lineage>
</organism>
<dbReference type="Proteomes" id="UP000266152">
    <property type="component" value="Unassembled WGS sequence"/>
</dbReference>
<protein>
    <submittedName>
        <fullName evidence="1">Uncharacterized protein</fullName>
    </submittedName>
</protein>
<evidence type="ECO:0000313" key="2">
    <source>
        <dbReference type="Proteomes" id="UP000266152"/>
    </source>
</evidence>
<proteinExistence type="predicted"/>
<comment type="caution">
    <text evidence="1">The sequence shown here is derived from an EMBL/GenBank/DDBJ whole genome shotgun (WGS) entry which is preliminary data.</text>
</comment>
<gene>
    <name evidence="1" type="ORF">FSPOR_316</name>
</gene>
<dbReference type="EMBL" id="PXOF01000007">
    <property type="protein sequence ID" value="RGP76194.1"/>
    <property type="molecule type" value="Genomic_DNA"/>
</dbReference>
<dbReference type="AlphaFoldDB" id="A0A395SUJ7"/>
<evidence type="ECO:0000313" key="1">
    <source>
        <dbReference type="EMBL" id="RGP76194.1"/>
    </source>
</evidence>
<keyword evidence="2" id="KW-1185">Reference proteome</keyword>
<reference evidence="1 2" key="1">
    <citation type="journal article" date="2018" name="PLoS Pathog.">
        <title>Evolution of structural diversity of trichothecenes, a family of toxins produced by plant pathogenic and entomopathogenic fungi.</title>
        <authorList>
            <person name="Proctor R.H."/>
            <person name="McCormick S.P."/>
            <person name="Kim H.S."/>
            <person name="Cardoza R.E."/>
            <person name="Stanley A.M."/>
            <person name="Lindo L."/>
            <person name="Kelly A."/>
            <person name="Brown D.W."/>
            <person name="Lee T."/>
            <person name="Vaughan M.M."/>
            <person name="Alexander N.J."/>
            <person name="Busman M."/>
            <person name="Gutierrez S."/>
        </authorList>
    </citation>
    <scope>NUCLEOTIDE SEQUENCE [LARGE SCALE GENOMIC DNA]</scope>
    <source>
        <strain evidence="1 2">NRRL 3299</strain>
    </source>
</reference>
<accession>A0A395SUJ7</accession>
<name>A0A395SUJ7_FUSSP</name>